<dbReference type="PANTHER" id="PTHR33571:SF12">
    <property type="entry name" value="BSL3053 PROTEIN"/>
    <property type="match status" value="1"/>
</dbReference>
<dbReference type="RefSeq" id="WP_339095192.1">
    <property type="nucleotide sequence ID" value="NZ_CP149782.1"/>
</dbReference>
<evidence type="ECO:0000259" key="10">
    <source>
        <dbReference type="Pfam" id="PF01909"/>
    </source>
</evidence>
<evidence type="ECO:0000256" key="6">
    <source>
        <dbReference type="ARBA" id="ARBA00022741"/>
    </source>
</evidence>
<evidence type="ECO:0000256" key="1">
    <source>
        <dbReference type="ARBA" id="ARBA00001946"/>
    </source>
</evidence>
<dbReference type="Gene3D" id="3.30.460.10">
    <property type="entry name" value="Beta Polymerase, domain 2"/>
    <property type="match status" value="1"/>
</dbReference>
<evidence type="ECO:0000313" key="11">
    <source>
        <dbReference type="EMBL" id="WYF44016.1"/>
    </source>
</evidence>
<gene>
    <name evidence="11" type="ORF">WDJ50_11430</name>
</gene>
<evidence type="ECO:0000256" key="2">
    <source>
        <dbReference type="ARBA" id="ARBA00022649"/>
    </source>
</evidence>
<dbReference type="EMBL" id="CP149782">
    <property type="protein sequence ID" value="WYF44016.1"/>
    <property type="molecule type" value="Genomic_DNA"/>
</dbReference>
<dbReference type="GO" id="GO:0016779">
    <property type="term" value="F:nucleotidyltransferase activity"/>
    <property type="evidence" value="ECO:0007669"/>
    <property type="project" value="UniProtKB-KW"/>
</dbReference>
<keyword evidence="4" id="KW-0548">Nucleotidyltransferase</keyword>
<dbReference type="CDD" id="cd05403">
    <property type="entry name" value="NT_KNTase_like"/>
    <property type="match status" value="1"/>
</dbReference>
<keyword evidence="5" id="KW-0479">Metal-binding</keyword>
<dbReference type="GO" id="GO:0005524">
    <property type="term" value="F:ATP binding"/>
    <property type="evidence" value="ECO:0007669"/>
    <property type="project" value="UniProtKB-KW"/>
</dbReference>
<evidence type="ECO:0000256" key="7">
    <source>
        <dbReference type="ARBA" id="ARBA00022840"/>
    </source>
</evidence>
<dbReference type="InterPro" id="IPR052038">
    <property type="entry name" value="Type-VII_TA_antitoxin"/>
</dbReference>
<dbReference type="AlphaFoldDB" id="A0AAU6Q164"/>
<keyword evidence="7" id="KW-0067">ATP-binding</keyword>
<keyword evidence="3" id="KW-0808">Transferase</keyword>
<comment type="similarity">
    <text evidence="9">Belongs to the MntA antitoxin family.</text>
</comment>
<dbReference type="Pfam" id="PF01909">
    <property type="entry name" value="NTP_transf_2"/>
    <property type="match status" value="1"/>
</dbReference>
<accession>A0AAU6Q164</accession>
<keyword evidence="2" id="KW-1277">Toxin-antitoxin system</keyword>
<sequence>MKKAVQSRAQVLRAIAAHREELAALGVAEVWIFGSAARDELRPDSDIDVLVRLSRPLGLAFFDIAPALESWLGRRVEVGTFDGLHERAQAQAQREAVRAA</sequence>
<keyword evidence="6" id="KW-0547">Nucleotide-binding</keyword>
<evidence type="ECO:0000256" key="5">
    <source>
        <dbReference type="ARBA" id="ARBA00022723"/>
    </source>
</evidence>
<dbReference type="InterPro" id="IPR002934">
    <property type="entry name" value="Polymerase_NTP_transf_dom"/>
</dbReference>
<feature type="domain" description="Polymerase nucleotidyl transferase" evidence="10">
    <location>
        <begin position="18"/>
        <end position="89"/>
    </location>
</feature>
<dbReference type="GO" id="GO:0046872">
    <property type="term" value="F:metal ion binding"/>
    <property type="evidence" value="ECO:0007669"/>
    <property type="project" value="UniProtKB-KW"/>
</dbReference>
<evidence type="ECO:0000256" key="9">
    <source>
        <dbReference type="ARBA" id="ARBA00038276"/>
    </source>
</evidence>
<proteinExistence type="inferred from homology"/>
<dbReference type="SUPFAM" id="SSF81301">
    <property type="entry name" value="Nucleotidyltransferase"/>
    <property type="match status" value="1"/>
</dbReference>
<evidence type="ECO:0000256" key="4">
    <source>
        <dbReference type="ARBA" id="ARBA00022695"/>
    </source>
</evidence>
<keyword evidence="8" id="KW-0460">Magnesium</keyword>
<evidence type="ECO:0000256" key="8">
    <source>
        <dbReference type="ARBA" id="ARBA00022842"/>
    </source>
</evidence>
<evidence type="ECO:0000256" key="3">
    <source>
        <dbReference type="ARBA" id="ARBA00022679"/>
    </source>
</evidence>
<protein>
    <submittedName>
        <fullName evidence="11">Nucleotidyltransferase family protein</fullName>
    </submittedName>
</protein>
<name>A0AAU6Q164_9DEIO</name>
<dbReference type="InterPro" id="IPR043519">
    <property type="entry name" value="NT_sf"/>
</dbReference>
<reference evidence="11" key="1">
    <citation type="submission" date="2024-03" db="EMBL/GenBank/DDBJ databases">
        <title>Deinococcus weizhi sp. nov., isolated from human skin.</title>
        <authorList>
            <person name="Wei Z."/>
            <person name="Tian F."/>
            <person name="Yang C."/>
            <person name="Xin L.T."/>
            <person name="Wen Z.J."/>
            <person name="Lan K.C."/>
            <person name="Yu L."/>
            <person name="Zhe W."/>
            <person name="Dan F.D."/>
            <person name="Jun W."/>
            <person name="Rui Z."/>
            <person name="Yong X.J."/>
            <person name="Ting Y."/>
            <person name="Wei X."/>
            <person name="Xu Z.G."/>
            <person name="Xin Z."/>
            <person name="Dong F.G."/>
            <person name="Ni X.M."/>
            <person name="Zheng M.G."/>
            <person name="Chun Y."/>
            <person name="Qian W.X."/>
        </authorList>
    </citation>
    <scope>NUCLEOTIDE SEQUENCE</scope>
    <source>
        <strain evidence="11">VB142</strain>
    </source>
</reference>
<comment type="cofactor">
    <cofactor evidence="1">
        <name>Mg(2+)</name>
        <dbReference type="ChEBI" id="CHEBI:18420"/>
    </cofactor>
</comment>
<organism evidence="11">
    <name type="scientific">Deinococcus sp. VB142</name>
    <dbReference type="NCBI Taxonomy" id="3112952"/>
    <lineage>
        <taxon>Bacteria</taxon>
        <taxon>Thermotogati</taxon>
        <taxon>Deinococcota</taxon>
        <taxon>Deinococci</taxon>
        <taxon>Deinococcales</taxon>
        <taxon>Deinococcaceae</taxon>
        <taxon>Deinococcus</taxon>
    </lineage>
</organism>
<dbReference type="PANTHER" id="PTHR33571">
    <property type="entry name" value="SSL8005 PROTEIN"/>
    <property type="match status" value="1"/>
</dbReference>